<dbReference type="Pfam" id="PF13905">
    <property type="entry name" value="Thioredoxin_8"/>
    <property type="match status" value="1"/>
</dbReference>
<evidence type="ECO:0000256" key="2">
    <source>
        <dbReference type="SAM" id="SignalP"/>
    </source>
</evidence>
<proteinExistence type="predicted"/>
<dbReference type="RefSeq" id="WP_345330002.1">
    <property type="nucleotide sequence ID" value="NZ_BAABJI010000001.1"/>
</dbReference>
<dbReference type="Proteomes" id="UP001501436">
    <property type="component" value="Unassembled WGS sequence"/>
</dbReference>
<protein>
    <recommendedName>
        <fullName evidence="3">Thioredoxin domain-containing protein</fullName>
    </recommendedName>
</protein>
<dbReference type="PANTHER" id="PTHR42852">
    <property type="entry name" value="THIOL:DISULFIDE INTERCHANGE PROTEIN DSBE"/>
    <property type="match status" value="1"/>
</dbReference>
<reference evidence="5" key="1">
    <citation type="journal article" date="2019" name="Int. J. Syst. Evol. Microbiol.">
        <title>The Global Catalogue of Microorganisms (GCM) 10K type strain sequencing project: providing services to taxonomists for standard genome sequencing and annotation.</title>
        <authorList>
            <consortium name="The Broad Institute Genomics Platform"/>
            <consortium name="The Broad Institute Genome Sequencing Center for Infectious Disease"/>
            <person name="Wu L."/>
            <person name="Ma J."/>
        </authorList>
    </citation>
    <scope>NUCLEOTIDE SEQUENCE [LARGE SCALE GENOMIC DNA]</scope>
    <source>
        <strain evidence="5">JCM 18283</strain>
    </source>
</reference>
<dbReference type="Gene3D" id="3.40.30.10">
    <property type="entry name" value="Glutaredoxin"/>
    <property type="match status" value="1"/>
</dbReference>
<evidence type="ECO:0000313" key="5">
    <source>
        <dbReference type="Proteomes" id="UP001501436"/>
    </source>
</evidence>
<feature type="chain" id="PRO_5047319926" description="Thioredoxin domain-containing protein" evidence="2">
    <location>
        <begin position="23"/>
        <end position="487"/>
    </location>
</feature>
<organism evidence="4 5">
    <name type="scientific">Mucilaginibacter defluvii</name>
    <dbReference type="NCBI Taxonomy" id="1196019"/>
    <lineage>
        <taxon>Bacteria</taxon>
        <taxon>Pseudomonadati</taxon>
        <taxon>Bacteroidota</taxon>
        <taxon>Sphingobacteriia</taxon>
        <taxon>Sphingobacteriales</taxon>
        <taxon>Sphingobacteriaceae</taxon>
        <taxon>Mucilaginibacter</taxon>
    </lineage>
</organism>
<gene>
    <name evidence="4" type="ORF">GCM10023313_11610</name>
</gene>
<comment type="caution">
    <text evidence="4">The sequence shown here is derived from an EMBL/GenBank/DDBJ whole genome shotgun (WGS) entry which is preliminary data.</text>
</comment>
<evidence type="ECO:0000256" key="1">
    <source>
        <dbReference type="ARBA" id="ARBA00023284"/>
    </source>
</evidence>
<feature type="domain" description="Thioredoxin" evidence="3">
    <location>
        <begin position="339"/>
        <end position="487"/>
    </location>
</feature>
<dbReference type="CDD" id="cd02966">
    <property type="entry name" value="TlpA_like_family"/>
    <property type="match status" value="1"/>
</dbReference>
<dbReference type="EMBL" id="BAABJI010000001">
    <property type="protein sequence ID" value="GAA4910127.1"/>
    <property type="molecule type" value="Genomic_DNA"/>
</dbReference>
<accession>A0ABP9FP97</accession>
<dbReference type="InterPro" id="IPR012336">
    <property type="entry name" value="Thioredoxin-like_fold"/>
</dbReference>
<dbReference type="InterPro" id="IPR013766">
    <property type="entry name" value="Thioredoxin_domain"/>
</dbReference>
<dbReference type="PANTHER" id="PTHR42852:SF18">
    <property type="entry name" value="CHROMOSOME UNDETERMINED SCAFFOLD_47, WHOLE GENOME SHOTGUN SEQUENCE"/>
    <property type="match status" value="1"/>
</dbReference>
<keyword evidence="1" id="KW-0676">Redox-active center</keyword>
<dbReference type="InterPro" id="IPR017937">
    <property type="entry name" value="Thioredoxin_CS"/>
</dbReference>
<keyword evidence="5" id="KW-1185">Reference proteome</keyword>
<feature type="signal peptide" evidence="2">
    <location>
        <begin position="1"/>
        <end position="22"/>
    </location>
</feature>
<dbReference type="SUPFAM" id="SSF52833">
    <property type="entry name" value="Thioredoxin-like"/>
    <property type="match status" value="1"/>
</dbReference>
<evidence type="ECO:0000313" key="4">
    <source>
        <dbReference type="EMBL" id="GAA4910127.1"/>
    </source>
</evidence>
<dbReference type="PROSITE" id="PS00194">
    <property type="entry name" value="THIOREDOXIN_1"/>
    <property type="match status" value="1"/>
</dbReference>
<dbReference type="InterPro" id="IPR050553">
    <property type="entry name" value="Thioredoxin_ResA/DsbE_sf"/>
</dbReference>
<sequence length="487" mass="55504">MKHLFIALTTLLYLLSTSNAHGKQSATYKSDSLSKADITVLAQGISAKDSLSAGYSTLMYKESGTAEFIRVQARRVNGKYHLSFAFSGPVAYVFITLRRAGSDPEKQILRPDFFVENGDDIKVTVDTRSDDVRFSGKGASKFNLIRDSKKAFKDLPYDDFFNSDLTFNSKNKEDVCLDSLKDEVAWREKEKQLTPIAAHLLLTDQIYKLRGIEAGFIKTRLAKATLKEKETLIGSFERFIDRDNLITDTVAAVKSKMFAVFQLDLIRLSHIKAGSSPKPDALFEPIFNNYKGLIRERLLLQLFKRSGFGIQDYNNLLQRSMAYIKEPDYQIAMVPFQNRKSNMRAYPFELPDANGRTVRLSDLKGKLVLVDFWFYGCPHCSHYFRTVMQPVAEAFRDRSDIVFVTINIDKDRSNWYKGIRSGEYTTAELTNLNTGVSGGDHPAIKHYGIRSYPQPMMIGKKQDVLYFSDDRLMDKDSLIRLIQSELE</sequence>
<name>A0ABP9FP97_9SPHI</name>
<evidence type="ECO:0000259" key="3">
    <source>
        <dbReference type="PROSITE" id="PS51352"/>
    </source>
</evidence>
<dbReference type="PROSITE" id="PS51352">
    <property type="entry name" value="THIOREDOXIN_2"/>
    <property type="match status" value="1"/>
</dbReference>
<keyword evidence="2" id="KW-0732">Signal</keyword>
<dbReference type="InterPro" id="IPR036249">
    <property type="entry name" value="Thioredoxin-like_sf"/>
</dbReference>